<organism evidence="1 2">
    <name type="scientific">Ectobacillus funiculus</name>
    <dbReference type="NCBI Taxonomy" id="137993"/>
    <lineage>
        <taxon>Bacteria</taxon>
        <taxon>Bacillati</taxon>
        <taxon>Bacillota</taxon>
        <taxon>Bacilli</taxon>
        <taxon>Bacillales</taxon>
        <taxon>Bacillaceae</taxon>
        <taxon>Ectobacillus</taxon>
    </lineage>
</organism>
<evidence type="ECO:0000313" key="1">
    <source>
        <dbReference type="EMBL" id="MFB9756986.1"/>
    </source>
</evidence>
<proteinExistence type="predicted"/>
<reference evidence="1 2" key="1">
    <citation type="submission" date="2024-09" db="EMBL/GenBank/DDBJ databases">
        <authorList>
            <person name="Sun Q."/>
            <person name="Mori K."/>
        </authorList>
    </citation>
    <scope>NUCLEOTIDE SEQUENCE [LARGE SCALE GENOMIC DNA]</scope>
    <source>
        <strain evidence="1 2">JCM 11201</strain>
    </source>
</reference>
<accession>A0ABV5W9C2</accession>
<dbReference type="RefSeq" id="WP_379947220.1">
    <property type="nucleotide sequence ID" value="NZ_JBHMAF010000002.1"/>
</dbReference>
<evidence type="ECO:0000313" key="2">
    <source>
        <dbReference type="Proteomes" id="UP001589609"/>
    </source>
</evidence>
<dbReference type="EMBL" id="JBHMAF010000002">
    <property type="protein sequence ID" value="MFB9756986.1"/>
    <property type="molecule type" value="Genomic_DNA"/>
</dbReference>
<protein>
    <submittedName>
        <fullName evidence="1">Uncharacterized protein</fullName>
    </submittedName>
</protein>
<comment type="caution">
    <text evidence="1">The sequence shown here is derived from an EMBL/GenBank/DDBJ whole genome shotgun (WGS) entry which is preliminary data.</text>
</comment>
<name>A0ABV5W9C2_9BACI</name>
<sequence length="168" mass="19067">MLKTRITYQTGNPAEYIQALTTSALDKLVTTEVREETKEVSVSFSEKLSYAQYALIHRFLIILAEKINGRIFDKGSMLGYLQDGTPAYIVTNWDEWSRFLHEKKLHSSQGEYVHVYANSELLESGILLEYEMSKEGEAFAITSCTLLTSEGETTLHGEALVLEAEQRF</sequence>
<gene>
    <name evidence="1" type="ORF">ACFFMS_00230</name>
</gene>
<dbReference type="Proteomes" id="UP001589609">
    <property type="component" value="Unassembled WGS sequence"/>
</dbReference>
<keyword evidence="2" id="KW-1185">Reference proteome</keyword>